<evidence type="ECO:0000256" key="2">
    <source>
        <dbReference type="ARBA" id="ARBA00022670"/>
    </source>
</evidence>
<keyword evidence="3" id="KW-0479">Metal-binding</keyword>
<organism evidence="9 10">
    <name type="scientific">Sphingomonas lutea</name>
    <dbReference type="NCBI Taxonomy" id="1045317"/>
    <lineage>
        <taxon>Bacteria</taxon>
        <taxon>Pseudomonadati</taxon>
        <taxon>Pseudomonadota</taxon>
        <taxon>Alphaproteobacteria</taxon>
        <taxon>Sphingomonadales</taxon>
        <taxon>Sphingomonadaceae</taxon>
        <taxon>Sphingomonas</taxon>
    </lineage>
</organism>
<evidence type="ECO:0000259" key="8">
    <source>
        <dbReference type="Pfam" id="PF04389"/>
    </source>
</evidence>
<keyword evidence="1" id="KW-0031">Aminopeptidase</keyword>
<dbReference type="Proteomes" id="UP000515971">
    <property type="component" value="Chromosome"/>
</dbReference>
<dbReference type="GO" id="GO:0006508">
    <property type="term" value="P:proteolysis"/>
    <property type="evidence" value="ECO:0007669"/>
    <property type="project" value="UniProtKB-KW"/>
</dbReference>
<feature type="signal peptide" evidence="7">
    <location>
        <begin position="1"/>
        <end position="19"/>
    </location>
</feature>
<protein>
    <submittedName>
        <fullName evidence="9">M28 family peptidase</fullName>
    </submittedName>
</protein>
<keyword evidence="6" id="KW-0862">Zinc</keyword>
<dbReference type="PANTHER" id="PTHR12147">
    <property type="entry name" value="METALLOPEPTIDASE M28 FAMILY MEMBER"/>
    <property type="match status" value="1"/>
</dbReference>
<reference evidence="9 10" key="1">
    <citation type="submission" date="2020-08" db="EMBL/GenBank/DDBJ databases">
        <title>Genome sequence of Sphingomonas lutea KCTC 23642T.</title>
        <authorList>
            <person name="Hyun D.-W."/>
            <person name="Bae J.-W."/>
        </authorList>
    </citation>
    <scope>NUCLEOTIDE SEQUENCE [LARGE SCALE GENOMIC DNA]</scope>
    <source>
        <strain evidence="9 10">KCTC 23642</strain>
    </source>
</reference>
<keyword evidence="10" id="KW-1185">Reference proteome</keyword>
<gene>
    <name evidence="9" type="ORF">H9L13_04395</name>
</gene>
<evidence type="ECO:0000313" key="9">
    <source>
        <dbReference type="EMBL" id="QNN68131.1"/>
    </source>
</evidence>
<keyword evidence="2" id="KW-0645">Protease</keyword>
<dbReference type="EMBL" id="CP060718">
    <property type="protein sequence ID" value="QNN68131.1"/>
    <property type="molecule type" value="Genomic_DNA"/>
</dbReference>
<accession>A0A7G9SJV6</accession>
<evidence type="ECO:0000256" key="4">
    <source>
        <dbReference type="ARBA" id="ARBA00022729"/>
    </source>
</evidence>
<evidence type="ECO:0000256" key="3">
    <source>
        <dbReference type="ARBA" id="ARBA00022723"/>
    </source>
</evidence>
<evidence type="ECO:0000256" key="5">
    <source>
        <dbReference type="ARBA" id="ARBA00022801"/>
    </source>
</evidence>
<evidence type="ECO:0000256" key="6">
    <source>
        <dbReference type="ARBA" id="ARBA00022833"/>
    </source>
</evidence>
<keyword evidence="4 7" id="KW-0732">Signal</keyword>
<dbReference type="PANTHER" id="PTHR12147:SF56">
    <property type="entry name" value="AMINOPEPTIDASE YDR415C-RELATED"/>
    <property type="match status" value="1"/>
</dbReference>
<dbReference type="Gene3D" id="3.40.630.10">
    <property type="entry name" value="Zn peptidases"/>
    <property type="match status" value="2"/>
</dbReference>
<dbReference type="InterPro" id="IPR045175">
    <property type="entry name" value="M28_fam"/>
</dbReference>
<name>A0A7G9SJV6_9SPHN</name>
<evidence type="ECO:0000256" key="7">
    <source>
        <dbReference type="SAM" id="SignalP"/>
    </source>
</evidence>
<evidence type="ECO:0000256" key="1">
    <source>
        <dbReference type="ARBA" id="ARBA00022438"/>
    </source>
</evidence>
<dbReference type="Pfam" id="PF04389">
    <property type="entry name" value="Peptidase_M28"/>
    <property type="match status" value="1"/>
</dbReference>
<dbReference type="RefSeq" id="WP_187539356.1">
    <property type="nucleotide sequence ID" value="NZ_BAABJT010000001.1"/>
</dbReference>
<dbReference type="GO" id="GO:0004177">
    <property type="term" value="F:aminopeptidase activity"/>
    <property type="evidence" value="ECO:0007669"/>
    <property type="project" value="UniProtKB-KW"/>
</dbReference>
<proteinExistence type="predicted"/>
<feature type="domain" description="Peptidase M28" evidence="8">
    <location>
        <begin position="255"/>
        <end position="449"/>
    </location>
</feature>
<dbReference type="InterPro" id="IPR007484">
    <property type="entry name" value="Peptidase_M28"/>
</dbReference>
<feature type="chain" id="PRO_5028924784" evidence="7">
    <location>
        <begin position="20"/>
        <end position="479"/>
    </location>
</feature>
<dbReference type="GO" id="GO:0008235">
    <property type="term" value="F:metalloexopeptidase activity"/>
    <property type="evidence" value="ECO:0007669"/>
    <property type="project" value="InterPro"/>
</dbReference>
<dbReference type="KEGG" id="slut:H9L13_04395"/>
<dbReference type="AlphaFoldDB" id="A0A7G9SJV6"/>
<sequence length="479" mass="50396">MKRLLGAALIGAAASVPVAAEPITAERLMTHIRILADDSYEGREAGTPGGERAEAYILDAFAKAGLRPGAGSSWRQTIDIVARTPVATRLAFSRNGTAVALPADSIVLTGADTAVDLATAPVLFAGYATEPELAGISVKDAVVAMLQGQPPESRSVGSWQDRRQALLDAGAAAVIHVEPADRPWDAAAKRSQRVIAPGNDAFGPARGPMSHAAATVLLGRTMLGAAARRGFRARRLPLTVSGQVTTRIDQIDPANIVGMVKGSGDGREPVVMMSHWDHTGICRPPGAPDRICNGAIDNASGIAVLIETAREIAAGPKPVRDIYFLATALEEAGGFLGATAFAQRPAEPRPVAVLNVDTIAIHPRGLPVAIIGRGRFPSLDRVIDATSRQLGRKVDLDDEANVMIERQDGWAFTKLGIPSVMASGSFSDMKLLTAYLGTTYHQPNDDLKQKIEIGGAVEDADLHVALLRALADPKIYPTP</sequence>
<keyword evidence="5" id="KW-0378">Hydrolase</keyword>
<dbReference type="SUPFAM" id="SSF53187">
    <property type="entry name" value="Zn-dependent exopeptidases"/>
    <property type="match status" value="1"/>
</dbReference>
<dbReference type="GO" id="GO:0046872">
    <property type="term" value="F:metal ion binding"/>
    <property type="evidence" value="ECO:0007669"/>
    <property type="project" value="UniProtKB-KW"/>
</dbReference>
<evidence type="ECO:0000313" key="10">
    <source>
        <dbReference type="Proteomes" id="UP000515971"/>
    </source>
</evidence>